<dbReference type="KEGG" id="hoh:Hoch_3734"/>
<dbReference type="Gene3D" id="3.40.50.2020">
    <property type="match status" value="1"/>
</dbReference>
<name>D0LY84_HALO1</name>
<dbReference type="OrthoDB" id="9783570at2"/>
<accession>D0LY84</accession>
<dbReference type="InterPro" id="IPR029057">
    <property type="entry name" value="PRTase-like"/>
</dbReference>
<dbReference type="CDD" id="cd06223">
    <property type="entry name" value="PRTases_typeI"/>
    <property type="match status" value="1"/>
</dbReference>
<dbReference type="Proteomes" id="UP000001880">
    <property type="component" value="Chromosome"/>
</dbReference>
<dbReference type="InterPro" id="IPR000836">
    <property type="entry name" value="PRTase_dom"/>
</dbReference>
<reference evidence="1 2" key="1">
    <citation type="journal article" date="2010" name="Stand. Genomic Sci.">
        <title>Complete genome sequence of Haliangium ochraceum type strain (SMP-2).</title>
        <authorList>
            <consortium name="US DOE Joint Genome Institute (JGI-PGF)"/>
            <person name="Ivanova N."/>
            <person name="Daum C."/>
            <person name="Lang E."/>
            <person name="Abt B."/>
            <person name="Kopitz M."/>
            <person name="Saunders E."/>
            <person name="Lapidus A."/>
            <person name="Lucas S."/>
            <person name="Glavina Del Rio T."/>
            <person name="Nolan M."/>
            <person name="Tice H."/>
            <person name="Copeland A."/>
            <person name="Cheng J.F."/>
            <person name="Chen F."/>
            <person name="Bruce D."/>
            <person name="Goodwin L."/>
            <person name="Pitluck S."/>
            <person name="Mavromatis K."/>
            <person name="Pati A."/>
            <person name="Mikhailova N."/>
            <person name="Chen A."/>
            <person name="Palaniappan K."/>
            <person name="Land M."/>
            <person name="Hauser L."/>
            <person name="Chang Y.J."/>
            <person name="Jeffries C.D."/>
            <person name="Detter J.C."/>
            <person name="Brettin T."/>
            <person name="Rohde M."/>
            <person name="Goker M."/>
            <person name="Bristow J."/>
            <person name="Markowitz V."/>
            <person name="Eisen J.A."/>
            <person name="Hugenholtz P."/>
            <person name="Kyrpides N.C."/>
            <person name="Klenk H.P."/>
        </authorList>
    </citation>
    <scope>NUCLEOTIDE SEQUENCE [LARGE SCALE GENOMIC DNA]</scope>
    <source>
        <strain evidence="2">DSM 14365 / CIP 107738 / JCM 11303 / AJ 13395 / SMP-2</strain>
    </source>
</reference>
<dbReference type="SUPFAM" id="SSF53271">
    <property type="entry name" value="PRTase-like"/>
    <property type="match status" value="1"/>
</dbReference>
<dbReference type="EMBL" id="CP001804">
    <property type="protein sequence ID" value="ACY16234.1"/>
    <property type="molecule type" value="Genomic_DNA"/>
</dbReference>
<dbReference type="eggNOG" id="COG0461">
    <property type="taxonomic scope" value="Bacteria"/>
</dbReference>
<dbReference type="STRING" id="502025.Hoch_3734"/>
<evidence type="ECO:0000313" key="2">
    <source>
        <dbReference type="Proteomes" id="UP000001880"/>
    </source>
</evidence>
<evidence type="ECO:0000313" key="1">
    <source>
        <dbReference type="EMBL" id="ACY16234.1"/>
    </source>
</evidence>
<keyword evidence="2" id="KW-1185">Reference proteome</keyword>
<gene>
    <name evidence="1" type="ordered locus">Hoch_3734</name>
</gene>
<organism evidence="1 2">
    <name type="scientific">Haliangium ochraceum (strain DSM 14365 / JCM 11303 / SMP-2)</name>
    <dbReference type="NCBI Taxonomy" id="502025"/>
    <lineage>
        <taxon>Bacteria</taxon>
        <taxon>Pseudomonadati</taxon>
        <taxon>Myxococcota</taxon>
        <taxon>Polyangia</taxon>
        <taxon>Haliangiales</taxon>
        <taxon>Kofleriaceae</taxon>
        <taxon>Haliangium</taxon>
    </lineage>
</organism>
<proteinExistence type="predicted"/>
<dbReference type="AlphaFoldDB" id="D0LY84"/>
<sequence>MQVTDARRLGQLIVSPQEARAPRLIEIMRDAGALLEGHFELDSARHAPYFIRFSQIGWKQALVDEVAEYLLEAAGFASAEATIVCAETSAIFLARALGRKTGNPVAVTAVDATRQPTDLLRTGCIDESRPILVVSDVITTGRSLLPLLGLRSSPRDILGIVSFAVLAAPRFERFARAHNLPSAWLMAAGWQILPSSERECPGCAAGLPILPANEFS</sequence>
<dbReference type="RefSeq" id="WP_012828833.1">
    <property type="nucleotide sequence ID" value="NC_013440.1"/>
</dbReference>
<dbReference type="HOGENOM" id="CLU_074878_3_0_7"/>
<evidence type="ECO:0008006" key="3">
    <source>
        <dbReference type="Google" id="ProtNLM"/>
    </source>
</evidence>
<protein>
    <recommendedName>
        <fullName evidence="3">Phosphoribosyltransferase</fullName>
    </recommendedName>
</protein>